<gene>
    <name evidence="4" type="ORF">FF041_09730</name>
</gene>
<sequence>MSTIVRDVRPGDAVSVCRVLRAVLPHQVTTPESVLHEVRTAEPAARSRTVVAERDGEIIGTAAAGMLHDAREPGLSTLSVHVHPDHRGRGTGGLLLRTAQRHLAAEGATQVSTWATDEPASLSFAGRHGYRPSRSSCFQRLDLTEDALPPLPEPPPGVALRTVADFADDPRPVYRVDTEATTIDPADIDTEFAEYDDWLEHTWAHPLMDRALSTVVLKDGEPVAFTLVESDGRARYHSGVTATVPAHRGRGYAKLAKSHSLHRARDAGYQSAFTSNDVDNEPMLAINTWFGYRVCGTEVRHTRSLG</sequence>
<evidence type="ECO:0000313" key="5">
    <source>
        <dbReference type="Proteomes" id="UP000419138"/>
    </source>
</evidence>
<feature type="domain" description="N-acetyltransferase" evidence="3">
    <location>
        <begin position="3"/>
        <end position="155"/>
    </location>
</feature>
<dbReference type="SUPFAM" id="SSF55729">
    <property type="entry name" value="Acyl-CoA N-acyltransferases (Nat)"/>
    <property type="match status" value="2"/>
</dbReference>
<comment type="caution">
    <text evidence="4">The sequence shown here is derived from an EMBL/GenBank/DDBJ whole genome shotgun (WGS) entry which is preliminary data.</text>
</comment>
<dbReference type="PANTHER" id="PTHR43877:SF1">
    <property type="entry name" value="ACETYLTRANSFERASE"/>
    <property type="match status" value="1"/>
</dbReference>
<dbReference type="PROSITE" id="PS51186">
    <property type="entry name" value="GNAT"/>
    <property type="match status" value="2"/>
</dbReference>
<dbReference type="Proteomes" id="UP000419138">
    <property type="component" value="Unassembled WGS sequence"/>
</dbReference>
<dbReference type="Gene3D" id="3.40.630.30">
    <property type="match status" value="1"/>
</dbReference>
<reference evidence="4 5" key="1">
    <citation type="submission" date="2019-05" db="EMBL/GenBank/DDBJ databases">
        <title>Comparative genomics and metabolomics analyses of clavulanic acid producing Streptomyces species provides insight into specialized metabolism and evolution of beta-lactam biosynthetic gene clusters.</title>
        <authorList>
            <person name="Moore M.A."/>
            <person name="Cruz-Morales P."/>
            <person name="Barona Gomez F."/>
            <person name="Kapil T."/>
        </authorList>
    </citation>
    <scope>NUCLEOTIDE SEQUENCE [LARGE SCALE GENOMIC DNA]</scope>
    <source>
        <strain evidence="4 5">NRRL 5741</strain>
    </source>
</reference>
<keyword evidence="1 4" id="KW-0808">Transferase</keyword>
<dbReference type="InterPro" id="IPR000182">
    <property type="entry name" value="GNAT_dom"/>
</dbReference>
<dbReference type="RefSeq" id="WP_153522031.1">
    <property type="nucleotide sequence ID" value="NZ_JBEPDZ010000044.1"/>
</dbReference>
<organism evidence="4 5">
    <name type="scientific">Streptomyces jumonjinensis</name>
    <dbReference type="NCBI Taxonomy" id="1945"/>
    <lineage>
        <taxon>Bacteria</taxon>
        <taxon>Bacillati</taxon>
        <taxon>Actinomycetota</taxon>
        <taxon>Actinomycetes</taxon>
        <taxon>Kitasatosporales</taxon>
        <taxon>Streptomycetaceae</taxon>
        <taxon>Streptomyces</taxon>
    </lineage>
</organism>
<evidence type="ECO:0000259" key="3">
    <source>
        <dbReference type="PROSITE" id="PS51186"/>
    </source>
</evidence>
<dbReference type="OrthoDB" id="4119890at2"/>
<keyword evidence="2" id="KW-0012">Acyltransferase</keyword>
<evidence type="ECO:0000256" key="2">
    <source>
        <dbReference type="ARBA" id="ARBA00023315"/>
    </source>
</evidence>
<dbReference type="CDD" id="cd04301">
    <property type="entry name" value="NAT_SF"/>
    <property type="match status" value="2"/>
</dbReference>
<dbReference type="GO" id="GO:0016747">
    <property type="term" value="F:acyltransferase activity, transferring groups other than amino-acyl groups"/>
    <property type="evidence" value="ECO:0007669"/>
    <property type="project" value="InterPro"/>
</dbReference>
<accession>A0A646KE25</accession>
<dbReference type="AlphaFoldDB" id="A0A646KE25"/>
<dbReference type="PANTHER" id="PTHR43877">
    <property type="entry name" value="AMINOALKYLPHOSPHONATE N-ACETYLTRANSFERASE-RELATED-RELATED"/>
    <property type="match status" value="1"/>
</dbReference>
<dbReference type="Pfam" id="PF00583">
    <property type="entry name" value="Acetyltransf_1"/>
    <property type="match status" value="2"/>
</dbReference>
<evidence type="ECO:0000256" key="1">
    <source>
        <dbReference type="ARBA" id="ARBA00022679"/>
    </source>
</evidence>
<dbReference type="EMBL" id="VCLA01000078">
    <property type="protein sequence ID" value="MQT00495.1"/>
    <property type="molecule type" value="Genomic_DNA"/>
</dbReference>
<dbReference type="InterPro" id="IPR016181">
    <property type="entry name" value="Acyl_CoA_acyltransferase"/>
</dbReference>
<feature type="domain" description="N-acetyltransferase" evidence="3">
    <location>
        <begin position="158"/>
        <end position="306"/>
    </location>
</feature>
<dbReference type="InterPro" id="IPR050832">
    <property type="entry name" value="Bact_Acetyltransf"/>
</dbReference>
<proteinExistence type="predicted"/>
<protein>
    <submittedName>
        <fullName evidence="4">GNAT family N-acetyltransferase</fullName>
    </submittedName>
</protein>
<name>A0A646KE25_STRJU</name>
<keyword evidence="5" id="KW-1185">Reference proteome</keyword>
<evidence type="ECO:0000313" key="4">
    <source>
        <dbReference type="EMBL" id="MQT00495.1"/>
    </source>
</evidence>